<dbReference type="STRING" id="400772.RR49_02610"/>
<evidence type="ECO:0000256" key="1">
    <source>
        <dbReference type="ARBA" id="ARBA00000500"/>
    </source>
</evidence>
<dbReference type="Pfam" id="PF02358">
    <property type="entry name" value="Trehalose_PPase"/>
    <property type="match status" value="1"/>
</dbReference>
<comment type="similarity">
    <text evidence="3 6">Belongs to the trehalose phosphatase family.</text>
</comment>
<evidence type="ECO:0000313" key="10">
    <source>
        <dbReference type="Proteomes" id="UP000257479"/>
    </source>
</evidence>
<protein>
    <recommendedName>
        <fullName evidence="6">Trehalose 6-phosphate phosphatase</fullName>
        <ecNumber evidence="6">3.1.3.12</ecNumber>
    </recommendedName>
</protein>
<comment type="catalytic activity">
    <reaction evidence="1 6">
        <text>alpha,alpha-trehalose 6-phosphate + H2O = alpha,alpha-trehalose + phosphate</text>
        <dbReference type="Rhea" id="RHEA:23420"/>
        <dbReference type="ChEBI" id="CHEBI:15377"/>
        <dbReference type="ChEBI" id="CHEBI:16551"/>
        <dbReference type="ChEBI" id="CHEBI:43474"/>
        <dbReference type="ChEBI" id="CHEBI:58429"/>
        <dbReference type="EC" id="3.1.3.12"/>
    </reaction>
</comment>
<dbReference type="InterPro" id="IPR006379">
    <property type="entry name" value="HAD-SF_hydro_IIB"/>
</dbReference>
<dbReference type="EMBL" id="JYIY01000079">
    <property type="protein sequence ID" value="KJL35385.1"/>
    <property type="molecule type" value="Genomic_DNA"/>
</dbReference>
<keyword evidence="6" id="KW-0460">Magnesium</keyword>
<evidence type="ECO:0000313" key="8">
    <source>
        <dbReference type="EMBL" id="KJL35385.1"/>
    </source>
</evidence>
<dbReference type="EMBL" id="DMNG01000037">
    <property type="protein sequence ID" value="HAN23383.1"/>
    <property type="molecule type" value="Genomic_DNA"/>
</dbReference>
<dbReference type="AlphaFoldDB" id="A0A0F0LSX3"/>
<dbReference type="PANTHER" id="PTHR43768">
    <property type="entry name" value="TREHALOSE 6-PHOSPHATE PHOSPHATASE"/>
    <property type="match status" value="1"/>
</dbReference>
<evidence type="ECO:0000256" key="3">
    <source>
        <dbReference type="ARBA" id="ARBA00008770"/>
    </source>
</evidence>
<dbReference type="OrthoDB" id="9816160at2"/>
<dbReference type="Gene3D" id="3.30.70.1020">
    <property type="entry name" value="Trehalose-6-phosphate phosphatase related protein, domain 2"/>
    <property type="match status" value="1"/>
</dbReference>
<dbReference type="InterPro" id="IPR003337">
    <property type="entry name" value="Trehalose_PPase"/>
</dbReference>
<dbReference type="RefSeq" id="WP_045248494.1">
    <property type="nucleotide sequence ID" value="NZ_JYIY01000079.1"/>
</dbReference>
<comment type="caution">
    <text evidence="8">The sequence shown here is derived from an EMBL/GenBank/DDBJ whole genome shotgun (WGS) entry which is preliminary data.</text>
</comment>
<dbReference type="Proteomes" id="UP000257479">
    <property type="component" value="Unassembled WGS sequence"/>
</dbReference>
<proteinExistence type="inferred from homology"/>
<organism evidence="8 9">
    <name type="scientific">Microbacterium ginsengisoli</name>
    <dbReference type="NCBI Taxonomy" id="400772"/>
    <lineage>
        <taxon>Bacteria</taxon>
        <taxon>Bacillati</taxon>
        <taxon>Actinomycetota</taxon>
        <taxon>Actinomycetes</taxon>
        <taxon>Micrococcales</taxon>
        <taxon>Microbacteriaceae</taxon>
        <taxon>Microbacterium</taxon>
    </lineage>
</organism>
<dbReference type="PANTHER" id="PTHR43768:SF3">
    <property type="entry name" value="TREHALOSE 6-PHOSPHATE PHOSPHATASE"/>
    <property type="match status" value="1"/>
</dbReference>
<dbReference type="GO" id="GO:0046872">
    <property type="term" value="F:metal ion binding"/>
    <property type="evidence" value="ECO:0007669"/>
    <property type="project" value="UniProtKB-KW"/>
</dbReference>
<dbReference type="GO" id="GO:0004805">
    <property type="term" value="F:trehalose-phosphatase activity"/>
    <property type="evidence" value="ECO:0007669"/>
    <property type="project" value="UniProtKB-EC"/>
</dbReference>
<dbReference type="EC" id="3.1.3.12" evidence="6"/>
<evidence type="ECO:0000313" key="7">
    <source>
        <dbReference type="EMBL" id="HAN23383.1"/>
    </source>
</evidence>
<evidence type="ECO:0000256" key="6">
    <source>
        <dbReference type="RuleBase" id="RU361117"/>
    </source>
</evidence>
<evidence type="ECO:0000256" key="5">
    <source>
        <dbReference type="ARBA" id="ARBA00024179"/>
    </source>
</evidence>
<comment type="cofactor">
    <cofactor evidence="6">
        <name>Mg(2+)</name>
        <dbReference type="ChEBI" id="CHEBI:18420"/>
    </cofactor>
</comment>
<dbReference type="PATRIC" id="fig|400772.4.peg.2622"/>
<gene>
    <name evidence="8" type="primary">otsB</name>
    <name evidence="7" type="ORF">DCP95_02280</name>
    <name evidence="8" type="ORF">RR49_02610</name>
</gene>
<dbReference type="GO" id="GO:0005992">
    <property type="term" value="P:trehalose biosynthetic process"/>
    <property type="evidence" value="ECO:0007669"/>
    <property type="project" value="UniProtKB-UniPathway"/>
</dbReference>
<keyword evidence="9" id="KW-1185">Reference proteome</keyword>
<name>A0A0F0LSX3_9MICO</name>
<reference evidence="8 9" key="1">
    <citation type="submission" date="2015-02" db="EMBL/GenBank/DDBJ databases">
        <title>Draft genome sequences of ten Microbacterium spp. with emphasis on heavy metal contaminated environments.</title>
        <authorList>
            <person name="Corretto E."/>
        </authorList>
    </citation>
    <scope>NUCLEOTIDE SEQUENCE [LARGE SCALE GENOMIC DNA]</scope>
    <source>
        <strain evidence="8 9">DSM 18659</strain>
    </source>
</reference>
<dbReference type="InterPro" id="IPR044651">
    <property type="entry name" value="OTSB-like"/>
</dbReference>
<comment type="function">
    <text evidence="5 6">Removes the phosphate from trehalose 6-phosphate to produce free trehalose.</text>
</comment>
<accession>A0A0F0LSX3</accession>
<keyword evidence="6" id="KW-0479">Metal-binding</keyword>
<evidence type="ECO:0000256" key="2">
    <source>
        <dbReference type="ARBA" id="ARBA00005199"/>
    </source>
</evidence>
<comment type="pathway">
    <text evidence="2 6">Glycan biosynthesis; trehalose biosynthesis.</text>
</comment>
<dbReference type="SUPFAM" id="SSF56784">
    <property type="entry name" value="HAD-like"/>
    <property type="match status" value="1"/>
</dbReference>
<dbReference type="Gene3D" id="3.40.50.1000">
    <property type="entry name" value="HAD superfamily/HAD-like"/>
    <property type="match status" value="1"/>
</dbReference>
<dbReference type="UniPathway" id="UPA00299"/>
<sequence>MTAVAPEAATERIARVAASDVLLVALDFDGTLSHTVDEPMSARMIPAARAALGALAAAPRTHVALVSGRSLADLRVIAEHDDASPWHLAGSHGIEYWHPGESGVEGAPTSEETATLDQLADTAEGLVADLDGAWIERKSFGFGVHTRLSEPDAAAAAQQRVDDLVAREAPDWRRRTGHDIVEYAFREGGKDDAVRRLADRVGATAVVFAGDDVTDEDALRALGPADLGVRVGAGETAAAVRVGSPEELAALLQHLADARG</sequence>
<dbReference type="Proteomes" id="UP000033451">
    <property type="component" value="Unassembled WGS sequence"/>
</dbReference>
<dbReference type="NCBIfam" id="TIGR00685">
    <property type="entry name" value="T6PP"/>
    <property type="match status" value="1"/>
</dbReference>
<evidence type="ECO:0000256" key="4">
    <source>
        <dbReference type="ARBA" id="ARBA00022801"/>
    </source>
</evidence>
<dbReference type="NCBIfam" id="TIGR01484">
    <property type="entry name" value="HAD-SF-IIB"/>
    <property type="match status" value="1"/>
</dbReference>
<dbReference type="InterPro" id="IPR023214">
    <property type="entry name" value="HAD_sf"/>
</dbReference>
<evidence type="ECO:0000313" key="9">
    <source>
        <dbReference type="Proteomes" id="UP000033451"/>
    </source>
</evidence>
<keyword evidence="4 6" id="KW-0378">Hydrolase</keyword>
<reference evidence="7 10" key="2">
    <citation type="journal article" date="2018" name="Nat. Biotechnol.">
        <title>A standardized bacterial taxonomy based on genome phylogeny substantially revises the tree of life.</title>
        <authorList>
            <person name="Parks D.H."/>
            <person name="Chuvochina M."/>
            <person name="Waite D.W."/>
            <person name="Rinke C."/>
            <person name="Skarshewski A."/>
            <person name="Chaumeil P.A."/>
            <person name="Hugenholtz P."/>
        </authorList>
    </citation>
    <scope>NUCLEOTIDE SEQUENCE [LARGE SCALE GENOMIC DNA]</scope>
    <source>
        <strain evidence="7">UBA9152</strain>
    </source>
</reference>
<dbReference type="InterPro" id="IPR036412">
    <property type="entry name" value="HAD-like_sf"/>
</dbReference>